<evidence type="ECO:0000256" key="5">
    <source>
        <dbReference type="ARBA" id="ARBA00023014"/>
    </source>
</evidence>
<sequence length="390" mass="44896">MVSIQKKEVLKMHNSKEIVSINNDPWEAYNDVIDNGQLTLSNIEFTTTNLCNMRCSHCAVGYTLQTKDPDPLPMDIIYRRLDEIPNLRTLSITGGEPMFSKKSIKNVVKPLLKYAHQRGIYVQMNSNLTLPQDRYLDIAEYIDVMHISHNWGTIQEFTDVGFGAMKKQPPIKAKLKLYEQMLDNASTLSEQGMFVSAETMLNQSTLPYLDKIHNEIVNDMKCSRHEVHPMYPADFASSLNVLSLKEMKEAIHHLLDIRDQDTWMLFGTLPIYPCINDENDQQLLQRLRDAKNVTMRNDPDGRSRLNVNVFTGNVIVTDFGDENGTISNIQKDRLTDVFNQWLTSDLAQSLNCHCSEYHCLGPNVLVKNMYYPDTDFRQKEIEMHAKHIFS</sequence>
<dbReference type="InterPro" id="IPR031004">
    <property type="entry name" value="rSAM_YfkAB"/>
</dbReference>
<evidence type="ECO:0000259" key="6">
    <source>
        <dbReference type="PROSITE" id="PS51918"/>
    </source>
</evidence>
<gene>
    <name evidence="7" type="ORF">SAMN03097721_02101</name>
</gene>
<dbReference type="InterPro" id="IPR014866">
    <property type="entry name" value="YfkB"/>
</dbReference>
<dbReference type="SFLD" id="SFLDS00029">
    <property type="entry name" value="Radical_SAM"/>
    <property type="match status" value="1"/>
</dbReference>
<keyword evidence="8" id="KW-1185">Reference proteome</keyword>
<dbReference type="SFLD" id="SFLDG01097">
    <property type="entry name" value="Uncharacterised_Radical_SAM_Su"/>
    <property type="match status" value="1"/>
</dbReference>
<protein>
    <submittedName>
        <fullName evidence="7">Radical SAM/CxCxxxxC motif protein YfkAB</fullName>
    </submittedName>
</protein>
<evidence type="ECO:0000256" key="2">
    <source>
        <dbReference type="ARBA" id="ARBA00022691"/>
    </source>
</evidence>
<dbReference type="NCBIfam" id="TIGR04478">
    <property type="entry name" value="rSAM_YfkAB"/>
    <property type="match status" value="1"/>
</dbReference>
<evidence type="ECO:0000256" key="3">
    <source>
        <dbReference type="ARBA" id="ARBA00022723"/>
    </source>
</evidence>
<reference evidence="7 8" key="1">
    <citation type="submission" date="2016-11" db="EMBL/GenBank/DDBJ databases">
        <authorList>
            <person name="Varghese N."/>
            <person name="Submissions S."/>
        </authorList>
    </citation>
    <scope>NUCLEOTIDE SEQUENCE [LARGE SCALE GENOMIC DNA]</scope>
    <source>
        <strain evidence="7 8">NFIX07</strain>
    </source>
</reference>
<keyword evidence="5" id="KW-0411">Iron-sulfur</keyword>
<dbReference type="EMBL" id="FPKT01000007">
    <property type="protein sequence ID" value="SFZ78090.1"/>
    <property type="molecule type" value="Genomic_DNA"/>
</dbReference>
<evidence type="ECO:0000256" key="1">
    <source>
        <dbReference type="ARBA" id="ARBA00022485"/>
    </source>
</evidence>
<dbReference type="PROSITE" id="PS51918">
    <property type="entry name" value="RADICAL_SAM"/>
    <property type="match status" value="1"/>
</dbReference>
<accession>A0ABY1H467</accession>
<dbReference type="Pfam" id="PF04055">
    <property type="entry name" value="Radical_SAM"/>
    <property type="match status" value="1"/>
</dbReference>
<keyword evidence="2" id="KW-0949">S-adenosyl-L-methionine</keyword>
<dbReference type="Proteomes" id="UP000182665">
    <property type="component" value="Unassembled WGS sequence"/>
</dbReference>
<dbReference type="PANTHER" id="PTHR42836">
    <property type="entry name" value="7-CARBOXY-7-DEAZAGUANINE SYNTHASE"/>
    <property type="match status" value="1"/>
</dbReference>
<keyword evidence="3" id="KW-0479">Metal-binding</keyword>
<keyword evidence="4" id="KW-0408">Iron</keyword>
<dbReference type="SUPFAM" id="SSF102114">
    <property type="entry name" value="Radical SAM enzymes"/>
    <property type="match status" value="1"/>
</dbReference>
<dbReference type="InterPro" id="IPR013785">
    <property type="entry name" value="Aldolase_TIM"/>
</dbReference>
<keyword evidence="1" id="KW-0004">4Fe-4S</keyword>
<dbReference type="InterPro" id="IPR007197">
    <property type="entry name" value="rSAM"/>
</dbReference>
<dbReference type="Gene3D" id="3.20.20.70">
    <property type="entry name" value="Aldolase class I"/>
    <property type="match status" value="1"/>
</dbReference>
<proteinExistence type="predicted"/>
<dbReference type="InterPro" id="IPR058240">
    <property type="entry name" value="rSAM_sf"/>
</dbReference>
<evidence type="ECO:0000256" key="4">
    <source>
        <dbReference type="ARBA" id="ARBA00023004"/>
    </source>
</evidence>
<evidence type="ECO:0000313" key="7">
    <source>
        <dbReference type="EMBL" id="SFZ78090.1"/>
    </source>
</evidence>
<dbReference type="PANTHER" id="PTHR42836:SF2">
    <property type="entry name" value="PROTEIN YFKA-RELATED"/>
    <property type="match status" value="1"/>
</dbReference>
<comment type="caution">
    <text evidence="7">The sequence shown here is derived from an EMBL/GenBank/DDBJ whole genome shotgun (WGS) entry which is preliminary data.</text>
</comment>
<organism evidence="7 8">
    <name type="scientific">Staphylococcus pasteuri</name>
    <dbReference type="NCBI Taxonomy" id="45972"/>
    <lineage>
        <taxon>Bacteria</taxon>
        <taxon>Bacillati</taxon>
        <taxon>Bacillota</taxon>
        <taxon>Bacilli</taxon>
        <taxon>Bacillales</taxon>
        <taxon>Staphylococcaceae</taxon>
        <taxon>Staphylococcus</taxon>
    </lineage>
</organism>
<feature type="domain" description="Radical SAM core" evidence="6">
    <location>
        <begin position="35"/>
        <end position="258"/>
    </location>
</feature>
<dbReference type="Pfam" id="PF08756">
    <property type="entry name" value="YfkB"/>
    <property type="match status" value="1"/>
</dbReference>
<dbReference type="CDD" id="cd01335">
    <property type="entry name" value="Radical_SAM"/>
    <property type="match status" value="1"/>
</dbReference>
<name>A0ABY1H467_9STAP</name>
<evidence type="ECO:0000313" key="8">
    <source>
        <dbReference type="Proteomes" id="UP000182665"/>
    </source>
</evidence>